<accession>A0A7S2RX69</accession>
<sequence>MEGTALDEMEWTAIPGDTISRVHAEADPHLKLEILCEALGVRHYDANPRSSIFVDLCLQNLMFCQEHSFPLPKQVAFFSIVKNVFDHAFGTDAALKVSREDSLEFFKEQVMRASVEEPPHREAIFAIADVKAITEFVGTTFYRNFSAYKHCFSQRQQTRTVTRSVVVETPLRPTPLQNGTLDNTTQWQ</sequence>
<name>A0A7S2RX69_9STRA</name>
<organism evidence="1">
    <name type="scientific">Rhizochromulina marina</name>
    <dbReference type="NCBI Taxonomy" id="1034831"/>
    <lineage>
        <taxon>Eukaryota</taxon>
        <taxon>Sar</taxon>
        <taxon>Stramenopiles</taxon>
        <taxon>Ochrophyta</taxon>
        <taxon>Dictyochophyceae</taxon>
        <taxon>Rhizochromulinales</taxon>
        <taxon>Rhizochromulina</taxon>
    </lineage>
</organism>
<dbReference type="AlphaFoldDB" id="A0A7S2RX69"/>
<reference evidence="1" key="1">
    <citation type="submission" date="2021-01" db="EMBL/GenBank/DDBJ databases">
        <authorList>
            <person name="Corre E."/>
            <person name="Pelletier E."/>
            <person name="Niang G."/>
            <person name="Scheremetjew M."/>
            <person name="Finn R."/>
            <person name="Kale V."/>
            <person name="Holt S."/>
            <person name="Cochrane G."/>
            <person name="Meng A."/>
            <person name="Brown T."/>
            <person name="Cohen L."/>
        </authorList>
    </citation>
    <scope>NUCLEOTIDE SEQUENCE</scope>
    <source>
        <strain evidence="1">CCMP1243</strain>
    </source>
</reference>
<proteinExistence type="predicted"/>
<protein>
    <submittedName>
        <fullName evidence="1">Uncharacterized protein</fullName>
    </submittedName>
</protein>
<dbReference type="EMBL" id="HBHJ01013637">
    <property type="protein sequence ID" value="CAD9683278.1"/>
    <property type="molecule type" value="Transcribed_RNA"/>
</dbReference>
<gene>
    <name evidence="1" type="ORF">RMAR1173_LOCUS8903</name>
</gene>
<evidence type="ECO:0000313" key="1">
    <source>
        <dbReference type="EMBL" id="CAD9683278.1"/>
    </source>
</evidence>
<dbReference type="Pfam" id="PF14769">
    <property type="entry name" value="CLAMP"/>
    <property type="match status" value="1"/>
</dbReference>
<dbReference type="PANTHER" id="PTHR28457">
    <property type="entry name" value="COILED-COIL DOMAIN-CONTAINING PROTEIN 189"/>
    <property type="match status" value="1"/>
</dbReference>
<dbReference type="PANTHER" id="PTHR28457:SF1">
    <property type="entry name" value="CILIA- AND FLAGELLA-ASSOCIATED PROTEIN 119"/>
    <property type="match status" value="1"/>
</dbReference>
<dbReference type="InterPro" id="IPR032727">
    <property type="entry name" value="CLAMP"/>
</dbReference>